<feature type="domain" description="Chitin-binding type-2" evidence="2">
    <location>
        <begin position="3"/>
        <end position="29"/>
    </location>
</feature>
<dbReference type="Gene3D" id="2.170.140.10">
    <property type="entry name" value="Chitin binding domain"/>
    <property type="match status" value="1"/>
</dbReference>
<proteinExistence type="predicted"/>
<comment type="caution">
    <text evidence="3">The sequence shown here is derived from an EMBL/GenBank/DDBJ whole genome shotgun (WGS) entry which is preliminary data.</text>
</comment>
<organism evidence="3 4">
    <name type="scientific">Orchesella cincta</name>
    <name type="common">Springtail</name>
    <name type="synonym">Podura cincta</name>
    <dbReference type="NCBI Taxonomy" id="48709"/>
    <lineage>
        <taxon>Eukaryota</taxon>
        <taxon>Metazoa</taxon>
        <taxon>Ecdysozoa</taxon>
        <taxon>Arthropoda</taxon>
        <taxon>Hexapoda</taxon>
        <taxon>Collembola</taxon>
        <taxon>Entomobryomorpha</taxon>
        <taxon>Entomobryoidea</taxon>
        <taxon>Orchesellidae</taxon>
        <taxon>Orchesellinae</taxon>
        <taxon>Orchesella</taxon>
    </lineage>
</organism>
<accession>A0A1D2MEU2</accession>
<dbReference type="SUPFAM" id="SSF57625">
    <property type="entry name" value="Invertebrate chitin-binding proteins"/>
    <property type="match status" value="1"/>
</dbReference>
<dbReference type="Pfam" id="PF01607">
    <property type="entry name" value="CBM_14"/>
    <property type="match status" value="1"/>
</dbReference>
<reference evidence="3 4" key="1">
    <citation type="journal article" date="2016" name="Genome Biol. Evol.">
        <title>Gene Family Evolution Reflects Adaptation to Soil Environmental Stressors in the Genome of the Collembolan Orchesella cincta.</title>
        <authorList>
            <person name="Faddeeva-Vakhrusheva A."/>
            <person name="Derks M.F."/>
            <person name="Anvar S.Y."/>
            <person name="Agamennone V."/>
            <person name="Suring W."/>
            <person name="Smit S."/>
            <person name="van Straalen N.M."/>
            <person name="Roelofs D."/>
        </authorList>
    </citation>
    <scope>NUCLEOTIDE SEQUENCE [LARGE SCALE GENOMIC DNA]</scope>
    <source>
        <tissue evidence="3">Mixed pool</tissue>
    </source>
</reference>
<evidence type="ECO:0000313" key="3">
    <source>
        <dbReference type="EMBL" id="ODM91537.1"/>
    </source>
</evidence>
<protein>
    <recommendedName>
        <fullName evidence="2">Chitin-binding type-2 domain-containing protein</fullName>
    </recommendedName>
</protein>
<dbReference type="SUPFAM" id="SSF49854">
    <property type="entry name" value="Spermadhesin, CUB domain"/>
    <property type="match status" value="1"/>
</dbReference>
<name>A0A1D2MEU2_ORCCI</name>
<dbReference type="AlphaFoldDB" id="A0A1D2MEU2"/>
<dbReference type="InterPro" id="IPR035914">
    <property type="entry name" value="Sperma_CUB_dom_sf"/>
</dbReference>
<sequence length="321" mass="35612">MRTEEECPRPLYFNAELERCDFPENVPECQGGTRPPIGENSTTTTLPPTEEPTIDPSTTTTLSPPPDPLTECGQTIEVGIDLATIEYKLNQTYEAGELCVFVVRVPNHLSMIFVLDSHGINNESDPDAITIISFDQTNLQDPIHLGPANTNSSAFVTGNVAFVVFKSSLNSSLGTGFKLTFAAFGPTFENKAGIDVVFNNETSSPLELPTPEYAGESHNYIVLTDGAKRIDEKSGSFLRLNVSEEFWMPQYCLDYFWVYSFLGESVRNEGLICNDQGDKTVFETTGLFIVLFRRSTERDNSTGNLRWEKVSPESKGINLIF</sequence>
<dbReference type="GO" id="GO:0005576">
    <property type="term" value="C:extracellular region"/>
    <property type="evidence" value="ECO:0007669"/>
    <property type="project" value="InterPro"/>
</dbReference>
<evidence type="ECO:0000256" key="1">
    <source>
        <dbReference type="SAM" id="MobiDB-lite"/>
    </source>
</evidence>
<dbReference type="OrthoDB" id="6020543at2759"/>
<dbReference type="EMBL" id="LJIJ01001513">
    <property type="protein sequence ID" value="ODM91537.1"/>
    <property type="molecule type" value="Genomic_DNA"/>
</dbReference>
<dbReference type="InterPro" id="IPR002557">
    <property type="entry name" value="Chitin-bd_dom"/>
</dbReference>
<feature type="region of interest" description="Disordered" evidence="1">
    <location>
        <begin position="24"/>
        <end position="67"/>
    </location>
</feature>
<gene>
    <name evidence="3" type="ORF">Ocin01_15145</name>
</gene>
<dbReference type="InterPro" id="IPR036508">
    <property type="entry name" value="Chitin-bd_dom_sf"/>
</dbReference>
<evidence type="ECO:0000259" key="2">
    <source>
        <dbReference type="Pfam" id="PF01607"/>
    </source>
</evidence>
<evidence type="ECO:0000313" key="4">
    <source>
        <dbReference type="Proteomes" id="UP000094527"/>
    </source>
</evidence>
<keyword evidence="4" id="KW-1185">Reference proteome</keyword>
<dbReference type="GO" id="GO:0008061">
    <property type="term" value="F:chitin binding"/>
    <property type="evidence" value="ECO:0007669"/>
    <property type="project" value="InterPro"/>
</dbReference>
<dbReference type="Proteomes" id="UP000094527">
    <property type="component" value="Unassembled WGS sequence"/>
</dbReference>